<dbReference type="AlphaFoldDB" id="A0A498H6S3"/>
<organism evidence="1 2">
    <name type="scientific">Methanoculleus taiwanensis</name>
    <dbReference type="NCBI Taxonomy" id="1550565"/>
    <lineage>
        <taxon>Archaea</taxon>
        <taxon>Methanobacteriati</taxon>
        <taxon>Methanobacteriota</taxon>
        <taxon>Stenosarchaea group</taxon>
        <taxon>Methanomicrobia</taxon>
        <taxon>Methanomicrobiales</taxon>
        <taxon>Methanomicrobiaceae</taxon>
        <taxon>Methanoculleus</taxon>
    </lineage>
</organism>
<dbReference type="OrthoDB" id="109565at2157"/>
<dbReference type="InterPro" id="IPR012031">
    <property type="entry name" value="MTH0776-like"/>
</dbReference>
<evidence type="ECO:0000313" key="2">
    <source>
        <dbReference type="Proteomes" id="UP000290932"/>
    </source>
</evidence>
<dbReference type="EMBL" id="LHQS01000001">
    <property type="protein sequence ID" value="RXE57316.1"/>
    <property type="molecule type" value="Genomic_DNA"/>
</dbReference>
<dbReference type="Proteomes" id="UP000290932">
    <property type="component" value="Unassembled WGS sequence"/>
</dbReference>
<evidence type="ECO:0000313" key="1">
    <source>
        <dbReference type="EMBL" id="RXE57316.1"/>
    </source>
</evidence>
<proteinExistence type="predicted"/>
<evidence type="ECO:0008006" key="3">
    <source>
        <dbReference type="Google" id="ProtNLM"/>
    </source>
</evidence>
<comment type="caution">
    <text evidence="1">The sequence shown here is derived from an EMBL/GenBank/DDBJ whole genome shotgun (WGS) entry which is preliminary data.</text>
</comment>
<accession>A0A498H6S3</accession>
<keyword evidence="2" id="KW-1185">Reference proteome</keyword>
<reference evidence="1 2" key="1">
    <citation type="journal article" date="2015" name="Int. J. Syst. Evol. Microbiol.">
        <title>Methanoculleus taiwanensis sp. nov., a methanogen isolated from deep marine sediment at the deformation front area near Taiwan.</title>
        <authorList>
            <person name="Weng C.Y."/>
            <person name="Chen S.C."/>
            <person name="Lai M.C."/>
            <person name="Wu S.Y."/>
            <person name="Lin S."/>
            <person name="Yang T.F."/>
            <person name="Chen P.C."/>
        </authorList>
    </citation>
    <scope>NUCLEOTIDE SEQUENCE [LARGE SCALE GENOMIC DNA]</scope>
    <source>
        <strain evidence="1 2">CYW4</strain>
    </source>
</reference>
<protein>
    <recommendedName>
        <fullName evidence="3">DUF1894 domain-containing protein</fullName>
    </recommendedName>
</protein>
<gene>
    <name evidence="1" type="ORF">ABH15_04240</name>
</gene>
<name>A0A498H6S3_9EURY</name>
<dbReference type="Pfam" id="PF08979">
    <property type="entry name" value="DUF1894"/>
    <property type="match status" value="1"/>
</dbReference>
<dbReference type="PIRSF" id="PIRSF006577">
    <property type="entry name" value="UCP006577"/>
    <property type="match status" value="1"/>
</dbReference>
<sequence length="92" mass="10454">MGGCLEAMKPDILLSRCSFMEAREYVKKHIREHYEVEPGYKIFDVHLIGVPPLLVGIDGDDVIFPYTKPCHGTFVVKVPGGDEIARLRARRR</sequence>